<keyword evidence="2" id="KW-0489">Methyltransferase</keyword>
<dbReference type="PANTHER" id="PTHR11933">
    <property type="entry name" value="TRNA 5-METHYLAMINOMETHYL-2-THIOURIDYLATE -METHYLTRANSFERASE"/>
    <property type="match status" value="1"/>
</dbReference>
<gene>
    <name evidence="2" type="ORF">ASZ90_018160</name>
</gene>
<dbReference type="EC" id="2.1.1.61" evidence="2"/>
<dbReference type="InterPro" id="IPR014729">
    <property type="entry name" value="Rossmann-like_a/b/a_fold"/>
</dbReference>
<sequence length="329" mass="36678">MKALSLFSGGLDSQLAVALIKEQGIEIIGLHFTTPFFSGSQDISKAAQDLGIEFMDIDISEDYIPKVLLNPVYGYGKNFNPCIDCHAFMLNTAGKMMEKLGASFMLTGEVVGQRPMSQNRSALNAVDKLSGFKGYVVRPLSGRLMDQTIPERESWIDRKKLLDINGRGRTRQMELAEKYGLRDYPSPAGGCLLTESNFANRLRQMLQFVSEPSARQMEILRLGRHFYLGDGILLVVGRNRSENQRLAEMVLDSDVLLKVADRPGPLAVIRCMKDGLQRHELEYAASIVARYSDAKQEPQAHIKVFSKNEENAEIFGIKPLSSEEVPSSI</sequence>
<dbReference type="Gene3D" id="3.40.50.620">
    <property type="entry name" value="HUPs"/>
    <property type="match status" value="1"/>
</dbReference>
<dbReference type="PANTHER" id="PTHR11933:SF6">
    <property type="entry name" value="THIL AANH DOMAIN-CONTAINING PROTEIN"/>
    <property type="match status" value="1"/>
</dbReference>
<dbReference type="GO" id="GO:0004808">
    <property type="term" value="F:tRNA (5-methylaminomethyl-2-thiouridylate)(34)-methyltransferase activity"/>
    <property type="evidence" value="ECO:0007669"/>
    <property type="project" value="UniProtKB-EC"/>
</dbReference>
<dbReference type="EMBL" id="LNQE01001849">
    <property type="protein sequence ID" value="KUG04393.1"/>
    <property type="molecule type" value="Genomic_DNA"/>
</dbReference>
<reference evidence="2" key="1">
    <citation type="journal article" date="2015" name="Proc. Natl. Acad. Sci. U.S.A.">
        <title>Networks of energetic and metabolic interactions define dynamics in microbial communities.</title>
        <authorList>
            <person name="Embree M."/>
            <person name="Liu J.K."/>
            <person name="Al-Bassam M.M."/>
            <person name="Zengler K."/>
        </authorList>
    </citation>
    <scope>NUCLEOTIDE SEQUENCE</scope>
</reference>
<comment type="caution">
    <text evidence="2">The sequence shown here is derived from an EMBL/GenBank/DDBJ whole genome shotgun (WGS) entry which is preliminary data.</text>
</comment>
<dbReference type="GO" id="GO:0032259">
    <property type="term" value="P:methylation"/>
    <property type="evidence" value="ECO:0007669"/>
    <property type="project" value="UniProtKB-KW"/>
</dbReference>
<dbReference type="AlphaFoldDB" id="A0A0W8E7D6"/>
<organism evidence="2">
    <name type="scientific">hydrocarbon metagenome</name>
    <dbReference type="NCBI Taxonomy" id="938273"/>
    <lineage>
        <taxon>unclassified sequences</taxon>
        <taxon>metagenomes</taxon>
        <taxon>ecological metagenomes</taxon>
    </lineage>
</organism>
<dbReference type="SUPFAM" id="SSF52402">
    <property type="entry name" value="Adenine nucleotide alpha hydrolases-like"/>
    <property type="match status" value="1"/>
</dbReference>
<keyword evidence="2" id="KW-0808">Transferase</keyword>
<evidence type="ECO:0000313" key="2">
    <source>
        <dbReference type="EMBL" id="KUG04393.1"/>
    </source>
</evidence>
<dbReference type="Pfam" id="PF18297">
    <property type="entry name" value="NFACT-R_2"/>
    <property type="match status" value="1"/>
</dbReference>
<feature type="domain" description="NFACT protein RNA binding" evidence="1">
    <location>
        <begin position="223"/>
        <end position="325"/>
    </location>
</feature>
<dbReference type="InterPro" id="IPR059101">
    <property type="entry name" value="NFACT-R_2"/>
</dbReference>
<protein>
    <submittedName>
        <fullName evidence="2">Trna (5-methylaminomethyl-2-thiouridylate)-methyltransferase</fullName>
        <ecNumber evidence="2">2.1.1.61</ecNumber>
    </submittedName>
</protein>
<accession>A0A0W8E7D6</accession>
<evidence type="ECO:0000259" key="1">
    <source>
        <dbReference type="Pfam" id="PF18297"/>
    </source>
</evidence>
<name>A0A0W8E7D6_9ZZZZ</name>
<dbReference type="Pfam" id="PF03054">
    <property type="entry name" value="tRNA_Me_trans"/>
    <property type="match status" value="1"/>
</dbReference>
<proteinExistence type="predicted"/>